<name>A0A1G8BH05_CHIFI</name>
<dbReference type="EMBL" id="FNBN01000011">
    <property type="protein sequence ID" value="SDH32293.1"/>
    <property type="molecule type" value="Genomic_DNA"/>
</dbReference>
<evidence type="ECO:0000313" key="1">
    <source>
        <dbReference type="EMBL" id="SDH32293.1"/>
    </source>
</evidence>
<dbReference type="AlphaFoldDB" id="A0A1G8BH05"/>
<gene>
    <name evidence="1" type="ORF">SAMN04488121_11137</name>
</gene>
<dbReference type="STRING" id="104663.SAMN04488121_11137"/>
<proteinExistence type="predicted"/>
<dbReference type="Proteomes" id="UP000199045">
    <property type="component" value="Unassembled WGS sequence"/>
</dbReference>
<organism evidence="1 2">
    <name type="scientific">Chitinophaga filiformis</name>
    <name type="common">Myxococcus filiformis</name>
    <name type="synonym">Flexibacter filiformis</name>
    <dbReference type="NCBI Taxonomy" id="104663"/>
    <lineage>
        <taxon>Bacteria</taxon>
        <taxon>Pseudomonadati</taxon>
        <taxon>Bacteroidota</taxon>
        <taxon>Chitinophagia</taxon>
        <taxon>Chitinophagales</taxon>
        <taxon>Chitinophagaceae</taxon>
        <taxon>Chitinophaga</taxon>
    </lineage>
</organism>
<evidence type="ECO:0000313" key="2">
    <source>
        <dbReference type="Proteomes" id="UP000199045"/>
    </source>
</evidence>
<dbReference type="RefSeq" id="WP_089837691.1">
    <property type="nucleotide sequence ID" value="NZ_FNBN01000011.1"/>
</dbReference>
<protein>
    <recommendedName>
        <fullName evidence="3">Molecular chaperone GrpE (Heat shock protein)</fullName>
    </recommendedName>
</protein>
<reference evidence="1 2" key="1">
    <citation type="submission" date="2016-10" db="EMBL/GenBank/DDBJ databases">
        <authorList>
            <person name="de Groot N.N."/>
        </authorList>
    </citation>
    <scope>NUCLEOTIDE SEQUENCE [LARGE SCALE GENOMIC DNA]</scope>
    <source>
        <strain evidence="1 2">DSM 527</strain>
    </source>
</reference>
<accession>A0A1G8BH05</accession>
<evidence type="ECO:0008006" key="3">
    <source>
        <dbReference type="Google" id="ProtNLM"/>
    </source>
</evidence>
<sequence length="123" mass="13550">MTDPIKVTKAYLDILNQVFEIEKKLSALQEPNSIHRNVNKLKEIMEQGLGLQGGDDTPGFVYHNPIGEDYNITRTDCEASIAGDSTENLQITEVIKPIIRLQGAGASFIVQKAVVVVKAKNNQ</sequence>
<dbReference type="OrthoDB" id="961030at2"/>